<evidence type="ECO:0000313" key="3">
    <source>
        <dbReference type="Proteomes" id="UP001152607"/>
    </source>
</evidence>
<evidence type="ECO:0000256" key="1">
    <source>
        <dbReference type="SAM" id="MobiDB-lite"/>
    </source>
</evidence>
<dbReference type="Proteomes" id="UP001152607">
    <property type="component" value="Unassembled WGS sequence"/>
</dbReference>
<dbReference type="EMBL" id="CAOQHR010000004">
    <property type="protein sequence ID" value="CAI6333775.1"/>
    <property type="molecule type" value="Genomic_DNA"/>
</dbReference>
<proteinExistence type="predicted"/>
<dbReference type="AlphaFoldDB" id="A0A9W4UD23"/>
<sequence length="219" mass="25451">MQSSLQSSSFTSSHISLPKTPRRYRYVWMDGYEYRIVNTITLLLHTHPNSTHHSPSLPSLPPRTGPWDLKSSKQTSTRSPHTTYLLTLTHHSSKYQENGQSRTLLDLGADWGGGRKVRHKNQARQGRARQGKADRIRSLDSSSPVSLFFTFSLFSFRLFFERASRFRPDRKERRKERSMDVCMNELGNSENTQFNPCSFTLLFLSNRKTFSHSPHPFWL</sequence>
<reference evidence="2" key="1">
    <citation type="submission" date="2023-01" db="EMBL/GenBank/DDBJ databases">
        <authorList>
            <person name="Van Ghelder C."/>
            <person name="Rancurel C."/>
        </authorList>
    </citation>
    <scope>NUCLEOTIDE SEQUENCE</scope>
    <source>
        <strain evidence="2">CNCM I-4278</strain>
    </source>
</reference>
<evidence type="ECO:0000313" key="2">
    <source>
        <dbReference type="EMBL" id="CAI6333775.1"/>
    </source>
</evidence>
<feature type="region of interest" description="Disordered" evidence="1">
    <location>
        <begin position="115"/>
        <end position="136"/>
    </location>
</feature>
<feature type="region of interest" description="Disordered" evidence="1">
    <location>
        <begin position="49"/>
        <end position="79"/>
    </location>
</feature>
<organism evidence="2 3">
    <name type="scientific">Periconia digitata</name>
    <dbReference type="NCBI Taxonomy" id="1303443"/>
    <lineage>
        <taxon>Eukaryota</taxon>
        <taxon>Fungi</taxon>
        <taxon>Dikarya</taxon>
        <taxon>Ascomycota</taxon>
        <taxon>Pezizomycotina</taxon>
        <taxon>Dothideomycetes</taxon>
        <taxon>Pleosporomycetidae</taxon>
        <taxon>Pleosporales</taxon>
        <taxon>Massarineae</taxon>
        <taxon>Periconiaceae</taxon>
        <taxon>Periconia</taxon>
    </lineage>
</organism>
<name>A0A9W4UD23_9PLEO</name>
<accession>A0A9W4UD23</accession>
<comment type="caution">
    <text evidence="2">The sequence shown here is derived from an EMBL/GenBank/DDBJ whole genome shotgun (WGS) entry which is preliminary data.</text>
</comment>
<gene>
    <name evidence="2" type="ORF">PDIGIT_LOCUS6824</name>
</gene>
<keyword evidence="3" id="KW-1185">Reference proteome</keyword>
<feature type="compositionally biased region" description="Basic residues" evidence="1">
    <location>
        <begin position="115"/>
        <end position="130"/>
    </location>
</feature>
<protein>
    <submittedName>
        <fullName evidence="2">Uncharacterized protein</fullName>
    </submittedName>
</protein>